<sequence>MTFPLDALATALASRTESWLRLGGRWQLRPAQPNYGKPVAGAEMESASWLVDLAIWSTGEAEMSSIRTRDDTMFNKHYELADEGDLEKMLDELVDLLVNDQVPDAAVVDRSRPTR</sequence>
<comment type="caution">
    <text evidence="1">The sequence shown here is derived from an EMBL/GenBank/DDBJ whole genome shotgun (WGS) entry which is preliminary data.</text>
</comment>
<gene>
    <name evidence="1" type="ORF">GCM10010201_21290</name>
</gene>
<organism evidence="1 2">
    <name type="scientific">Pilimelia columellifera subsp. columellifera</name>
    <dbReference type="NCBI Taxonomy" id="706583"/>
    <lineage>
        <taxon>Bacteria</taxon>
        <taxon>Bacillati</taxon>
        <taxon>Actinomycetota</taxon>
        <taxon>Actinomycetes</taxon>
        <taxon>Micromonosporales</taxon>
        <taxon>Micromonosporaceae</taxon>
        <taxon>Pilimelia</taxon>
    </lineage>
</organism>
<evidence type="ECO:0000313" key="1">
    <source>
        <dbReference type="EMBL" id="GAA2522867.1"/>
    </source>
</evidence>
<dbReference type="EMBL" id="BAAARY010000008">
    <property type="protein sequence ID" value="GAA2522867.1"/>
    <property type="molecule type" value="Genomic_DNA"/>
</dbReference>
<protein>
    <submittedName>
        <fullName evidence="1">Uncharacterized protein</fullName>
    </submittedName>
</protein>
<dbReference type="RefSeq" id="WP_344171797.1">
    <property type="nucleotide sequence ID" value="NZ_BAAARY010000008.1"/>
</dbReference>
<reference evidence="1 2" key="1">
    <citation type="journal article" date="2019" name="Int. J. Syst. Evol. Microbiol.">
        <title>The Global Catalogue of Microorganisms (GCM) 10K type strain sequencing project: providing services to taxonomists for standard genome sequencing and annotation.</title>
        <authorList>
            <consortium name="The Broad Institute Genomics Platform"/>
            <consortium name="The Broad Institute Genome Sequencing Center for Infectious Disease"/>
            <person name="Wu L."/>
            <person name="Ma J."/>
        </authorList>
    </citation>
    <scope>NUCLEOTIDE SEQUENCE [LARGE SCALE GENOMIC DNA]</scope>
    <source>
        <strain evidence="1 2">JCM 3367</strain>
    </source>
</reference>
<evidence type="ECO:0000313" key="2">
    <source>
        <dbReference type="Proteomes" id="UP001499978"/>
    </source>
</evidence>
<accession>A0ABN3NIV9</accession>
<dbReference type="Proteomes" id="UP001499978">
    <property type="component" value="Unassembled WGS sequence"/>
</dbReference>
<name>A0ABN3NIV9_9ACTN</name>
<keyword evidence="2" id="KW-1185">Reference proteome</keyword>
<proteinExistence type="predicted"/>